<dbReference type="EMBL" id="NHSD01000220">
    <property type="protein sequence ID" value="MBK5927222.1"/>
    <property type="molecule type" value="Genomic_DNA"/>
</dbReference>
<comment type="caution">
    <text evidence="1">The sequence shown here is derived from an EMBL/GenBank/DDBJ whole genome shotgun (WGS) entry which is preliminary data.</text>
</comment>
<sequence length="63" mass="6849">MICMAPRKTSIRSSWVHAFRPETLGNLYRDQCRAAGLPHCTLQGIRRGQATAIAHAGGPSSRS</sequence>
<evidence type="ECO:0000313" key="1">
    <source>
        <dbReference type="EMBL" id="MBK5927222.1"/>
    </source>
</evidence>
<reference evidence="1" key="2">
    <citation type="journal article" date="2020" name="Microorganisms">
        <title>Osmotic Adaptation and Compatible Solute Biosynthesis of Phototrophic Bacteria as Revealed from Genome Analyses.</title>
        <authorList>
            <person name="Imhoff J.F."/>
            <person name="Rahn T."/>
            <person name="Kunzel S."/>
            <person name="Keller A."/>
            <person name="Neulinger S.C."/>
        </authorList>
    </citation>
    <scope>NUCLEOTIDE SEQUENCE</scope>
    <source>
        <strain evidence="1">LMG 28126</strain>
    </source>
</reference>
<gene>
    <name evidence="1" type="ORF">CCR87_07690</name>
</gene>
<evidence type="ECO:0000313" key="2">
    <source>
        <dbReference type="Proteomes" id="UP000706333"/>
    </source>
</evidence>
<dbReference type="AlphaFoldDB" id="A0A934TL80"/>
<name>A0A934TL80_9RHOB</name>
<reference evidence="1" key="1">
    <citation type="submission" date="2017-05" db="EMBL/GenBank/DDBJ databases">
        <authorList>
            <person name="Imhoff J.F."/>
            <person name="Rahn T."/>
            <person name="Kuenzel S."/>
            <person name="Neulinger S.C."/>
        </authorList>
    </citation>
    <scope>NUCLEOTIDE SEQUENCE</scope>
    <source>
        <strain evidence="1">LMG 28126</strain>
    </source>
</reference>
<accession>A0A934TL80</accession>
<organism evidence="1 2">
    <name type="scientific">Rhodobaculum claviforme</name>
    <dbReference type="NCBI Taxonomy" id="1549854"/>
    <lineage>
        <taxon>Bacteria</taxon>
        <taxon>Pseudomonadati</taxon>
        <taxon>Pseudomonadota</taxon>
        <taxon>Alphaproteobacteria</taxon>
        <taxon>Rhodobacterales</taxon>
        <taxon>Paracoccaceae</taxon>
        <taxon>Rhodobaculum</taxon>
    </lineage>
</organism>
<dbReference type="Proteomes" id="UP000706333">
    <property type="component" value="Unassembled WGS sequence"/>
</dbReference>
<protein>
    <submittedName>
        <fullName evidence="1">Uncharacterized protein</fullName>
    </submittedName>
</protein>
<keyword evidence="2" id="KW-1185">Reference proteome</keyword>
<proteinExistence type="predicted"/>